<evidence type="ECO:0000256" key="8">
    <source>
        <dbReference type="PIRSR" id="PIRSR000102-1"/>
    </source>
</evidence>
<evidence type="ECO:0000256" key="10">
    <source>
        <dbReference type="PIRSR" id="PIRSR000102-3"/>
    </source>
</evidence>
<dbReference type="PANTHER" id="PTHR11540:SF16">
    <property type="entry name" value="MALATE DEHYDROGENASE, MITOCHONDRIAL"/>
    <property type="match status" value="1"/>
</dbReference>
<dbReference type="InterPro" id="IPR022383">
    <property type="entry name" value="Lactate/malate_DH_C"/>
</dbReference>
<dbReference type="InterPro" id="IPR015955">
    <property type="entry name" value="Lactate_DH/Glyco_Ohase_4_C"/>
</dbReference>
<proteinExistence type="inferred from homology"/>
<dbReference type="SUPFAM" id="SSF51735">
    <property type="entry name" value="NAD(P)-binding Rossmann-fold domains"/>
    <property type="match status" value="1"/>
</dbReference>
<protein>
    <recommendedName>
        <fullName evidence="3 12">Malate dehydrogenase</fullName>
        <ecNumber evidence="3 12">1.1.1.37</ecNumber>
    </recommendedName>
</protein>
<keyword evidence="16" id="KW-1185">Reference proteome</keyword>
<comment type="similarity">
    <text evidence="1">Belongs to the LDH/MDH superfamily. MDH type 1 family.</text>
</comment>
<dbReference type="InParanoid" id="A0A316YEF8"/>
<feature type="binding site" evidence="10">
    <location>
        <begin position="119"/>
        <end position="121"/>
    </location>
    <ligand>
        <name>NAD(+)</name>
        <dbReference type="ChEBI" id="CHEBI:57540"/>
    </ligand>
</feature>
<evidence type="ECO:0000256" key="7">
    <source>
        <dbReference type="ARBA" id="ARBA00048313"/>
    </source>
</evidence>
<dbReference type="Pfam" id="PF02866">
    <property type="entry name" value="Ldh_1_C"/>
    <property type="match status" value="1"/>
</dbReference>
<dbReference type="EMBL" id="KZ819641">
    <property type="protein sequence ID" value="PWN87018.1"/>
    <property type="molecule type" value="Genomic_DNA"/>
</dbReference>
<accession>A0A316YEF8</accession>
<evidence type="ECO:0000256" key="6">
    <source>
        <dbReference type="ARBA" id="ARBA00023027"/>
    </source>
</evidence>
<reference evidence="15 16" key="1">
    <citation type="journal article" date="2018" name="Mol. Biol. Evol.">
        <title>Broad Genomic Sampling Reveals a Smut Pathogenic Ancestry of the Fungal Clade Ustilaginomycotina.</title>
        <authorList>
            <person name="Kijpornyongpan T."/>
            <person name="Mondo S.J."/>
            <person name="Barry K."/>
            <person name="Sandor L."/>
            <person name="Lee J."/>
            <person name="Lipzen A."/>
            <person name="Pangilinan J."/>
            <person name="LaButti K."/>
            <person name="Hainaut M."/>
            <person name="Henrissat B."/>
            <person name="Grigoriev I.V."/>
            <person name="Spatafora J.W."/>
            <person name="Aime M.C."/>
        </authorList>
    </citation>
    <scope>NUCLEOTIDE SEQUENCE [LARGE SCALE GENOMIC DNA]</scope>
    <source>
        <strain evidence="15 16">MCA 4198</strain>
    </source>
</reference>
<dbReference type="PANTHER" id="PTHR11540">
    <property type="entry name" value="MALATE AND LACTATE DEHYDROGENASE"/>
    <property type="match status" value="1"/>
</dbReference>
<dbReference type="RefSeq" id="XP_025374216.1">
    <property type="nucleotide sequence ID" value="XM_025524526.1"/>
</dbReference>
<feature type="binding site" evidence="10">
    <location>
        <position position="232"/>
    </location>
    <ligand>
        <name>NAD(+)</name>
        <dbReference type="ChEBI" id="CHEBI:57540"/>
    </ligand>
</feature>
<dbReference type="InterPro" id="IPR001557">
    <property type="entry name" value="L-lactate/malate_DH"/>
</dbReference>
<feature type="domain" description="Lactate/malate dehydrogenase C-terminal" evidence="14">
    <location>
        <begin position="149"/>
        <end position="329"/>
    </location>
</feature>
<sequence>MTKNHARIATAHEPGQPLSLLLKQSTLITDLALYDVVNAPGVAADISHINTPSVVNGYLPADGGLEKALKGSDIIVIPAGVPRKPGMTRDDLFNINASIVRDIAVGIAAHAPKAFVLVISNPVNSTVPIVAEVLKKKGVFDPKRLFGVTTLDVVRASTFVSEAAGKPTESLQYRIPVVGGHSGATIVPILSQTQPKSEFDQATQDKLVNRIQFGGDEVVKAKDGAGSATLSMAFAGARFASAVLEAAAGKTTSSSAPEYTYVHLSAEAGGKDVASKLPGQVDYFSVPVILGKDGVEKILPLGNLSKYEEGLLETAVKDLNGNISKGVSFVESSKL</sequence>
<feature type="binding site" evidence="9">
    <location>
        <position position="155"/>
    </location>
    <ligand>
        <name>substrate</name>
    </ligand>
</feature>
<evidence type="ECO:0000256" key="1">
    <source>
        <dbReference type="ARBA" id="ARBA00008824"/>
    </source>
</evidence>
<dbReference type="Gene3D" id="3.40.50.720">
    <property type="entry name" value="NAD(P)-binding Rossmann-like Domain"/>
    <property type="match status" value="1"/>
</dbReference>
<organism evidence="15 16">
    <name type="scientific">Acaromyces ingoldii</name>
    <dbReference type="NCBI Taxonomy" id="215250"/>
    <lineage>
        <taxon>Eukaryota</taxon>
        <taxon>Fungi</taxon>
        <taxon>Dikarya</taxon>
        <taxon>Basidiomycota</taxon>
        <taxon>Ustilaginomycotina</taxon>
        <taxon>Exobasidiomycetes</taxon>
        <taxon>Exobasidiales</taxon>
        <taxon>Cryptobasidiaceae</taxon>
        <taxon>Acaromyces</taxon>
    </lineage>
</organism>
<dbReference type="OrthoDB" id="4069699at2759"/>
<feature type="binding site" evidence="9">
    <location>
        <position position="121"/>
    </location>
    <ligand>
        <name>substrate</name>
    </ligand>
</feature>
<feature type="binding site" evidence="9">
    <location>
        <position position="83"/>
    </location>
    <ligand>
        <name>substrate</name>
    </ligand>
</feature>
<dbReference type="Proteomes" id="UP000245768">
    <property type="component" value="Unassembled WGS sequence"/>
</dbReference>
<dbReference type="GO" id="GO:0030060">
    <property type="term" value="F:L-malate dehydrogenase (NAD+) activity"/>
    <property type="evidence" value="ECO:0007669"/>
    <property type="project" value="UniProtKB-EC"/>
</dbReference>
<feature type="binding site" evidence="9">
    <location>
        <position position="89"/>
    </location>
    <ligand>
        <name>substrate</name>
    </ligand>
</feature>
<evidence type="ECO:0000256" key="11">
    <source>
        <dbReference type="RuleBase" id="RU003369"/>
    </source>
</evidence>
<comment type="catalytic activity">
    <reaction evidence="7 12">
        <text>(S)-malate + NAD(+) = oxaloacetate + NADH + H(+)</text>
        <dbReference type="Rhea" id="RHEA:21432"/>
        <dbReference type="ChEBI" id="CHEBI:15378"/>
        <dbReference type="ChEBI" id="CHEBI:15589"/>
        <dbReference type="ChEBI" id="CHEBI:16452"/>
        <dbReference type="ChEBI" id="CHEBI:57540"/>
        <dbReference type="ChEBI" id="CHEBI:57945"/>
        <dbReference type="EC" id="1.1.1.37"/>
    </reaction>
</comment>
<dbReference type="GO" id="GO:0006099">
    <property type="term" value="P:tricarboxylic acid cycle"/>
    <property type="evidence" value="ECO:0007669"/>
    <property type="project" value="UniProtKB-KW"/>
</dbReference>
<dbReference type="EC" id="1.1.1.37" evidence="3 12"/>
<dbReference type="GO" id="GO:0006108">
    <property type="term" value="P:malate metabolic process"/>
    <property type="evidence" value="ECO:0007669"/>
    <property type="project" value="InterPro"/>
</dbReference>
<keyword evidence="5 11" id="KW-0560">Oxidoreductase</keyword>
<dbReference type="CDD" id="cd01337">
    <property type="entry name" value="MDH_glyoxysomal_mitochondrial"/>
    <property type="match status" value="1"/>
</dbReference>
<dbReference type="InterPro" id="IPR010097">
    <property type="entry name" value="Malate_DH_type1"/>
</dbReference>
<dbReference type="PROSITE" id="PS00068">
    <property type="entry name" value="MDH"/>
    <property type="match status" value="1"/>
</dbReference>
<dbReference type="STRING" id="215250.A0A316YEF8"/>
<dbReference type="InterPro" id="IPR036291">
    <property type="entry name" value="NAD(P)-bd_dom_sf"/>
</dbReference>
<feature type="binding site" evidence="10">
    <location>
        <position position="35"/>
    </location>
    <ligand>
        <name>NAD(+)</name>
        <dbReference type="ChEBI" id="CHEBI:57540"/>
    </ligand>
</feature>
<feature type="active site" description="Proton acceptor" evidence="8">
    <location>
        <position position="181"/>
    </location>
</feature>
<evidence type="ECO:0000256" key="4">
    <source>
        <dbReference type="ARBA" id="ARBA00022532"/>
    </source>
</evidence>
<evidence type="ECO:0000256" key="5">
    <source>
        <dbReference type="ARBA" id="ARBA00023002"/>
    </source>
</evidence>
<gene>
    <name evidence="15" type="ORF">FA10DRAFT_297424</name>
</gene>
<evidence type="ECO:0000256" key="12">
    <source>
        <dbReference type="RuleBase" id="RU003405"/>
    </source>
</evidence>
<evidence type="ECO:0000256" key="2">
    <source>
        <dbReference type="ARBA" id="ARBA00011738"/>
    </source>
</evidence>
<evidence type="ECO:0000259" key="13">
    <source>
        <dbReference type="Pfam" id="PF00056"/>
    </source>
</evidence>
<dbReference type="GeneID" id="37046442"/>
<evidence type="ECO:0000313" key="15">
    <source>
        <dbReference type="EMBL" id="PWN87018.1"/>
    </source>
</evidence>
<evidence type="ECO:0000313" key="16">
    <source>
        <dbReference type="Proteomes" id="UP000245768"/>
    </source>
</evidence>
<name>A0A316YEF8_9BASI</name>
<keyword evidence="4 12" id="KW-0816">Tricarboxylic acid cycle</keyword>
<dbReference type="NCBIfam" id="TIGR01772">
    <property type="entry name" value="MDH_euk_gproteo"/>
    <property type="match status" value="1"/>
</dbReference>
<dbReference type="Gene3D" id="3.90.110.10">
    <property type="entry name" value="Lactate dehydrogenase/glycoside hydrolase, family 4, C-terminal"/>
    <property type="match status" value="1"/>
</dbReference>
<dbReference type="SUPFAM" id="SSF56327">
    <property type="entry name" value="LDH C-terminal domain-like"/>
    <property type="match status" value="1"/>
</dbReference>
<feature type="domain" description="Lactate/malate dehydrogenase N-terminal" evidence="13">
    <location>
        <begin position="15"/>
        <end position="147"/>
    </location>
</feature>
<dbReference type="GO" id="GO:0005829">
    <property type="term" value="C:cytosol"/>
    <property type="evidence" value="ECO:0007669"/>
    <property type="project" value="TreeGrafter"/>
</dbReference>
<dbReference type="FunFam" id="3.90.110.10:FF:000009">
    <property type="entry name" value="Malate dehydrogenase"/>
    <property type="match status" value="1"/>
</dbReference>
<keyword evidence="6 10" id="KW-0520">NAD</keyword>
<dbReference type="FunFam" id="3.40.50.720:FF:000013">
    <property type="entry name" value="Malate dehydrogenase"/>
    <property type="match status" value="1"/>
</dbReference>
<evidence type="ECO:0000256" key="9">
    <source>
        <dbReference type="PIRSR" id="PIRSR000102-2"/>
    </source>
</evidence>
<dbReference type="PIRSF" id="PIRSF000102">
    <property type="entry name" value="Lac_mal_DH"/>
    <property type="match status" value="1"/>
</dbReference>
<feature type="binding site" evidence="10">
    <location>
        <position position="96"/>
    </location>
    <ligand>
        <name>NAD(+)</name>
        <dbReference type="ChEBI" id="CHEBI:57540"/>
    </ligand>
</feature>
<dbReference type="Pfam" id="PF00056">
    <property type="entry name" value="Ldh_1_N"/>
    <property type="match status" value="1"/>
</dbReference>
<evidence type="ECO:0000259" key="14">
    <source>
        <dbReference type="Pfam" id="PF02866"/>
    </source>
</evidence>
<evidence type="ECO:0000256" key="3">
    <source>
        <dbReference type="ARBA" id="ARBA00012995"/>
    </source>
</evidence>
<dbReference type="InterPro" id="IPR001236">
    <property type="entry name" value="Lactate/malate_DH_N"/>
</dbReference>
<comment type="subunit">
    <text evidence="2">Homodimer.</text>
</comment>
<dbReference type="InterPro" id="IPR001252">
    <property type="entry name" value="Malate_DH_AS"/>
</dbReference>
<dbReference type="AlphaFoldDB" id="A0A316YEF8"/>